<accession>A0AAE1QMG8</accession>
<evidence type="ECO:0000313" key="3">
    <source>
        <dbReference type="Proteomes" id="UP001292094"/>
    </source>
</evidence>
<dbReference type="Proteomes" id="UP001292094">
    <property type="component" value="Unassembled WGS sequence"/>
</dbReference>
<keyword evidence="1" id="KW-0812">Transmembrane</keyword>
<protein>
    <submittedName>
        <fullName evidence="2">Uncharacterized protein</fullName>
    </submittedName>
</protein>
<evidence type="ECO:0000313" key="2">
    <source>
        <dbReference type="EMBL" id="KAK4327822.1"/>
    </source>
</evidence>
<sequence>MQLMQYVYRWRAHLLTLQPLHTYLLFFAVPGQSLHRFSGLKCELWSSATSLSGACAACGGWLGRSNAERMRATSSQERVGRVSQCCAQGRMSSMANSMRNVRLRSEGLPADVQLALWTIHEFMPPAFNMP</sequence>
<keyword evidence="1" id="KW-0472">Membrane</keyword>
<gene>
    <name evidence="2" type="ORF">Pmani_001720</name>
</gene>
<keyword evidence="1" id="KW-1133">Transmembrane helix</keyword>
<feature type="transmembrane region" description="Helical" evidence="1">
    <location>
        <begin position="44"/>
        <end position="62"/>
    </location>
</feature>
<keyword evidence="3" id="KW-1185">Reference proteome</keyword>
<dbReference type="AlphaFoldDB" id="A0AAE1QMG8"/>
<reference evidence="2" key="1">
    <citation type="submission" date="2023-11" db="EMBL/GenBank/DDBJ databases">
        <title>Genome assemblies of two species of porcelain crab, Petrolisthes cinctipes and Petrolisthes manimaculis (Anomura: Porcellanidae).</title>
        <authorList>
            <person name="Angst P."/>
        </authorList>
    </citation>
    <scope>NUCLEOTIDE SEQUENCE</scope>
    <source>
        <strain evidence="2">PB745_02</strain>
        <tissue evidence="2">Gill</tissue>
    </source>
</reference>
<evidence type="ECO:0000256" key="1">
    <source>
        <dbReference type="SAM" id="Phobius"/>
    </source>
</evidence>
<name>A0AAE1QMG8_9EUCA</name>
<dbReference type="EMBL" id="JAWZYT010000121">
    <property type="protein sequence ID" value="KAK4327822.1"/>
    <property type="molecule type" value="Genomic_DNA"/>
</dbReference>
<proteinExistence type="predicted"/>
<organism evidence="2 3">
    <name type="scientific">Petrolisthes manimaculis</name>
    <dbReference type="NCBI Taxonomy" id="1843537"/>
    <lineage>
        <taxon>Eukaryota</taxon>
        <taxon>Metazoa</taxon>
        <taxon>Ecdysozoa</taxon>
        <taxon>Arthropoda</taxon>
        <taxon>Crustacea</taxon>
        <taxon>Multicrustacea</taxon>
        <taxon>Malacostraca</taxon>
        <taxon>Eumalacostraca</taxon>
        <taxon>Eucarida</taxon>
        <taxon>Decapoda</taxon>
        <taxon>Pleocyemata</taxon>
        <taxon>Anomura</taxon>
        <taxon>Galatheoidea</taxon>
        <taxon>Porcellanidae</taxon>
        <taxon>Petrolisthes</taxon>
    </lineage>
</organism>
<feature type="transmembrane region" description="Helical" evidence="1">
    <location>
        <begin position="12"/>
        <end position="32"/>
    </location>
</feature>
<comment type="caution">
    <text evidence="2">The sequence shown here is derived from an EMBL/GenBank/DDBJ whole genome shotgun (WGS) entry which is preliminary data.</text>
</comment>